<protein>
    <submittedName>
        <fullName evidence="2">DUF5816 domain-containing protein</fullName>
    </submittedName>
</protein>
<evidence type="ECO:0000313" key="3">
    <source>
        <dbReference type="Proteomes" id="UP001596395"/>
    </source>
</evidence>
<evidence type="ECO:0000313" key="2">
    <source>
        <dbReference type="EMBL" id="MFC6953292.1"/>
    </source>
</evidence>
<accession>A0ABD5VGR7</accession>
<dbReference type="Pfam" id="PF19133">
    <property type="entry name" value="DUF5816"/>
    <property type="match status" value="1"/>
</dbReference>
<comment type="caution">
    <text evidence="2">The sequence shown here is derived from an EMBL/GenBank/DDBJ whole genome shotgun (WGS) entry which is preliminary data.</text>
</comment>
<dbReference type="InterPro" id="IPR043854">
    <property type="entry name" value="DUF5816"/>
</dbReference>
<dbReference type="EMBL" id="JBHSXN010000002">
    <property type="protein sequence ID" value="MFC6953292.1"/>
    <property type="molecule type" value="Genomic_DNA"/>
</dbReference>
<reference evidence="2 3" key="1">
    <citation type="journal article" date="2019" name="Int. J. Syst. Evol. Microbiol.">
        <title>The Global Catalogue of Microorganisms (GCM) 10K type strain sequencing project: providing services to taxonomists for standard genome sequencing and annotation.</title>
        <authorList>
            <consortium name="The Broad Institute Genomics Platform"/>
            <consortium name="The Broad Institute Genome Sequencing Center for Infectious Disease"/>
            <person name="Wu L."/>
            <person name="Ma J."/>
        </authorList>
    </citation>
    <scope>NUCLEOTIDE SEQUENCE [LARGE SCALE GENOMIC DNA]</scope>
    <source>
        <strain evidence="2 3">GX26</strain>
    </source>
</reference>
<dbReference type="AlphaFoldDB" id="A0ABD5VGR7"/>
<keyword evidence="3" id="KW-1185">Reference proteome</keyword>
<dbReference type="Proteomes" id="UP001596395">
    <property type="component" value="Unassembled WGS sequence"/>
</dbReference>
<gene>
    <name evidence="2" type="ORF">ACFQGB_10495</name>
</gene>
<evidence type="ECO:0000256" key="1">
    <source>
        <dbReference type="SAM" id="MobiDB-lite"/>
    </source>
</evidence>
<feature type="region of interest" description="Disordered" evidence="1">
    <location>
        <begin position="1"/>
        <end position="21"/>
    </location>
</feature>
<name>A0ABD5VGR7_9EURY</name>
<sequence length="81" mass="9196">MELDPHETDDGETVYVSTTEGDRGSKAPFMVVYRTSDGERKYGWFCANCSTFDNAMDSMGRIQCNECGNFRKPTEWDAAHE</sequence>
<dbReference type="RefSeq" id="WP_336350253.1">
    <property type="nucleotide sequence ID" value="NZ_JAZAQL010000002.1"/>
</dbReference>
<organism evidence="2 3">
    <name type="scientific">Halorubellus litoreus</name>
    <dbReference type="NCBI Taxonomy" id="755308"/>
    <lineage>
        <taxon>Archaea</taxon>
        <taxon>Methanobacteriati</taxon>
        <taxon>Methanobacteriota</taxon>
        <taxon>Stenosarchaea group</taxon>
        <taxon>Halobacteria</taxon>
        <taxon>Halobacteriales</taxon>
        <taxon>Halorubellaceae</taxon>
        <taxon>Halorubellus</taxon>
    </lineage>
</organism>
<proteinExistence type="predicted"/>